<dbReference type="InterPro" id="IPR020922">
    <property type="entry name" value="dITP/XTP_pyrophosphatase"/>
</dbReference>
<evidence type="ECO:0000256" key="8">
    <source>
        <dbReference type="ARBA" id="ARBA00051875"/>
    </source>
</evidence>
<dbReference type="GO" id="GO:0036220">
    <property type="term" value="F:ITP diphosphatase activity"/>
    <property type="evidence" value="ECO:0007669"/>
    <property type="project" value="UniProtKB-UniRule"/>
</dbReference>
<dbReference type="HAMAP" id="MF_01405">
    <property type="entry name" value="Non_canon_purine_NTPase"/>
    <property type="match status" value="1"/>
</dbReference>
<dbReference type="GO" id="GO:0017111">
    <property type="term" value="F:ribonucleoside triphosphate phosphatase activity"/>
    <property type="evidence" value="ECO:0007669"/>
    <property type="project" value="InterPro"/>
</dbReference>
<evidence type="ECO:0000256" key="3">
    <source>
        <dbReference type="ARBA" id="ARBA00022723"/>
    </source>
</evidence>
<dbReference type="Pfam" id="PF01725">
    <property type="entry name" value="Ham1p_like"/>
    <property type="match status" value="1"/>
</dbReference>
<comment type="similarity">
    <text evidence="1 10 11">Belongs to the HAM1 NTPase family.</text>
</comment>
<dbReference type="EC" id="3.6.1.66" evidence="10"/>
<keyword evidence="6 10" id="KW-0460">Magnesium</keyword>
<comment type="catalytic activity">
    <reaction evidence="9 10">
        <text>XTP + H2O = XMP + diphosphate + H(+)</text>
        <dbReference type="Rhea" id="RHEA:28610"/>
        <dbReference type="ChEBI" id="CHEBI:15377"/>
        <dbReference type="ChEBI" id="CHEBI:15378"/>
        <dbReference type="ChEBI" id="CHEBI:33019"/>
        <dbReference type="ChEBI" id="CHEBI:57464"/>
        <dbReference type="ChEBI" id="CHEBI:61314"/>
        <dbReference type="EC" id="3.6.1.66"/>
    </reaction>
</comment>
<dbReference type="GO" id="GO:0046872">
    <property type="term" value="F:metal ion binding"/>
    <property type="evidence" value="ECO:0007669"/>
    <property type="project" value="UniProtKB-KW"/>
</dbReference>
<evidence type="ECO:0000313" key="12">
    <source>
        <dbReference type="EMBL" id="AZT90941.1"/>
    </source>
</evidence>
<dbReference type="EMBL" id="CP034791">
    <property type="protein sequence ID" value="AZT90941.1"/>
    <property type="molecule type" value="Genomic_DNA"/>
</dbReference>
<comment type="catalytic activity">
    <reaction evidence="8 10">
        <text>dITP + H2O = dIMP + diphosphate + H(+)</text>
        <dbReference type="Rhea" id="RHEA:28342"/>
        <dbReference type="ChEBI" id="CHEBI:15377"/>
        <dbReference type="ChEBI" id="CHEBI:15378"/>
        <dbReference type="ChEBI" id="CHEBI:33019"/>
        <dbReference type="ChEBI" id="CHEBI:61194"/>
        <dbReference type="ChEBI" id="CHEBI:61382"/>
        <dbReference type="EC" id="3.6.1.66"/>
    </reaction>
</comment>
<dbReference type="FunFam" id="3.90.950.10:FF:000001">
    <property type="entry name" value="dITP/XTP pyrophosphatase"/>
    <property type="match status" value="1"/>
</dbReference>
<dbReference type="GO" id="GO:0035870">
    <property type="term" value="F:dITP diphosphatase activity"/>
    <property type="evidence" value="ECO:0007669"/>
    <property type="project" value="UniProtKB-UniRule"/>
</dbReference>
<keyword evidence="5 10" id="KW-0378">Hydrolase</keyword>
<feature type="binding site" evidence="10">
    <location>
        <begin position="181"/>
        <end position="182"/>
    </location>
    <ligand>
        <name>substrate</name>
    </ligand>
</feature>
<dbReference type="PANTHER" id="PTHR11067">
    <property type="entry name" value="INOSINE TRIPHOSPHATE PYROPHOSPHATASE/HAM1 PROTEIN"/>
    <property type="match status" value="1"/>
</dbReference>
<dbReference type="NCBIfam" id="TIGR00042">
    <property type="entry name" value="RdgB/HAM1 family non-canonical purine NTP pyrophosphatase"/>
    <property type="match status" value="1"/>
</dbReference>
<comment type="caution">
    <text evidence="10">Lacks conserved residue(s) required for the propagation of feature annotation.</text>
</comment>
<feature type="active site" description="Proton acceptor" evidence="10">
    <location>
        <position position="70"/>
    </location>
</feature>
<dbReference type="Gene3D" id="3.90.950.10">
    <property type="match status" value="1"/>
</dbReference>
<dbReference type="PANTHER" id="PTHR11067:SF9">
    <property type="entry name" value="INOSINE TRIPHOSPHATE PYROPHOSPHATASE"/>
    <property type="match status" value="1"/>
</dbReference>
<gene>
    <name evidence="12" type="ORF">ELD05_09970</name>
</gene>
<dbReference type="GO" id="GO:0036222">
    <property type="term" value="F:XTP diphosphatase activity"/>
    <property type="evidence" value="ECO:0007669"/>
    <property type="project" value="UniProtKB-UniRule"/>
</dbReference>
<dbReference type="NCBIfam" id="NF011397">
    <property type="entry name" value="PRK14822.1"/>
    <property type="match status" value="1"/>
</dbReference>
<evidence type="ECO:0000256" key="1">
    <source>
        <dbReference type="ARBA" id="ARBA00008023"/>
    </source>
</evidence>
<evidence type="ECO:0000256" key="2">
    <source>
        <dbReference type="ARBA" id="ARBA00011738"/>
    </source>
</evidence>
<feature type="binding site" evidence="10">
    <location>
        <begin position="153"/>
        <end position="156"/>
    </location>
    <ligand>
        <name>substrate</name>
    </ligand>
</feature>
<evidence type="ECO:0000313" key="13">
    <source>
        <dbReference type="Proteomes" id="UP000282930"/>
    </source>
</evidence>
<dbReference type="GO" id="GO:0005829">
    <property type="term" value="C:cytosol"/>
    <property type="evidence" value="ECO:0007669"/>
    <property type="project" value="TreeGrafter"/>
</dbReference>
<feature type="binding site" evidence="10">
    <location>
        <begin position="8"/>
        <end position="13"/>
    </location>
    <ligand>
        <name>substrate</name>
    </ligand>
</feature>
<evidence type="ECO:0000256" key="4">
    <source>
        <dbReference type="ARBA" id="ARBA00022741"/>
    </source>
</evidence>
<dbReference type="InterPro" id="IPR029001">
    <property type="entry name" value="ITPase-like_fam"/>
</dbReference>
<evidence type="ECO:0000256" key="11">
    <source>
        <dbReference type="RuleBase" id="RU003781"/>
    </source>
</evidence>
<accession>A0A3T0D745</accession>
<evidence type="ECO:0000256" key="5">
    <source>
        <dbReference type="ARBA" id="ARBA00022801"/>
    </source>
</evidence>
<feature type="binding site" evidence="10">
    <location>
        <position position="176"/>
    </location>
    <ligand>
        <name>substrate</name>
    </ligand>
</feature>
<evidence type="ECO:0000256" key="7">
    <source>
        <dbReference type="ARBA" id="ARBA00023080"/>
    </source>
</evidence>
<comment type="function">
    <text evidence="10">Pyrophosphatase that catalyzes the hydrolysis of nucleoside triphosphates to their monophosphate derivatives, with a high preference for the non-canonical purine nucleotides XTP (xanthosine triphosphate), dITP (deoxyinosine triphosphate) and ITP. Seems to function as a house-cleaning enzyme that removes non-canonical purine nucleotides from the nucleotide pool, thus preventing their incorporation into DNA/RNA and avoiding chromosomal lesions.</text>
</comment>
<dbReference type="GO" id="GO:0009117">
    <property type="term" value="P:nucleotide metabolic process"/>
    <property type="evidence" value="ECO:0007669"/>
    <property type="project" value="UniProtKB-KW"/>
</dbReference>
<name>A0A3T0D745_9FIRM</name>
<keyword evidence="3 10" id="KW-0479">Metal-binding</keyword>
<dbReference type="InterPro" id="IPR002637">
    <property type="entry name" value="RdgB/HAM1"/>
</dbReference>
<dbReference type="Proteomes" id="UP000282930">
    <property type="component" value="Chromosome"/>
</dbReference>
<evidence type="ECO:0000256" key="6">
    <source>
        <dbReference type="ARBA" id="ARBA00022842"/>
    </source>
</evidence>
<comment type="cofactor">
    <cofactor evidence="10">
        <name>Mg(2+)</name>
        <dbReference type="ChEBI" id="CHEBI:18420"/>
    </cofactor>
    <text evidence="10">Binds 1 Mg(2+) ion per subunit.</text>
</comment>
<dbReference type="AlphaFoldDB" id="A0A3T0D745"/>
<keyword evidence="7 10" id="KW-0546">Nucleotide metabolism</keyword>
<comment type="catalytic activity">
    <reaction evidence="10">
        <text>ITP + H2O = IMP + diphosphate + H(+)</text>
        <dbReference type="Rhea" id="RHEA:29399"/>
        <dbReference type="ChEBI" id="CHEBI:15377"/>
        <dbReference type="ChEBI" id="CHEBI:15378"/>
        <dbReference type="ChEBI" id="CHEBI:33019"/>
        <dbReference type="ChEBI" id="CHEBI:58053"/>
        <dbReference type="ChEBI" id="CHEBI:61402"/>
        <dbReference type="EC" id="3.6.1.66"/>
    </reaction>
</comment>
<comment type="subunit">
    <text evidence="2 10">Homodimer.</text>
</comment>
<evidence type="ECO:0000256" key="10">
    <source>
        <dbReference type="HAMAP-Rule" id="MF_01405"/>
    </source>
</evidence>
<feature type="binding site" evidence="10">
    <location>
        <position position="70"/>
    </location>
    <ligand>
        <name>Mg(2+)</name>
        <dbReference type="ChEBI" id="CHEBI:18420"/>
    </ligand>
</feature>
<proteinExistence type="inferred from homology"/>
<keyword evidence="4 10" id="KW-0547">Nucleotide-binding</keyword>
<organism evidence="12 13">
    <name type="scientific">Caldicellulosiruptor changbaiensis</name>
    <dbReference type="NCBI Taxonomy" id="1222016"/>
    <lineage>
        <taxon>Bacteria</taxon>
        <taxon>Bacillati</taxon>
        <taxon>Bacillota</taxon>
        <taxon>Bacillota incertae sedis</taxon>
        <taxon>Caldicellulosiruptorales</taxon>
        <taxon>Caldicellulosiruptoraceae</taxon>
        <taxon>Caldicellulosiruptor</taxon>
    </lineage>
</organism>
<dbReference type="GO" id="GO:0009146">
    <property type="term" value="P:purine nucleoside triphosphate catabolic process"/>
    <property type="evidence" value="ECO:0007669"/>
    <property type="project" value="UniProtKB-UniRule"/>
</dbReference>
<dbReference type="KEGG" id="ccha:ELD05_09970"/>
<dbReference type="RefSeq" id="WP_127352314.1">
    <property type="nucleotide sequence ID" value="NZ_CP034791.1"/>
</dbReference>
<feature type="binding site" evidence="10">
    <location>
        <position position="71"/>
    </location>
    <ligand>
        <name>substrate</name>
    </ligand>
</feature>
<sequence>MRKLLVATKNRGKAKEIKELIGDFFDIILTLSDFDENINIIEDGKTFEENALKKSKTIYSLYKLPTLADDSGLEVDALDGRPGVYSARYAGDNATDEEKIKKLLEELKNIPEEKRGAQFVCVLAFIDENGRVYQTRGVCRGKIGFAPKGVNGFGYDPIFIPEGYNATFAELESDEKNRISHRARAFEKLKKILGEIYNEDTCDK</sequence>
<evidence type="ECO:0000256" key="9">
    <source>
        <dbReference type="ARBA" id="ARBA00052017"/>
    </source>
</evidence>
<keyword evidence="13" id="KW-1185">Reference proteome</keyword>
<protein>
    <recommendedName>
        <fullName evidence="10">dITP/XTP pyrophosphatase</fullName>
        <ecNumber evidence="10">3.6.1.66</ecNumber>
    </recommendedName>
    <alternativeName>
        <fullName evidence="10">Non-canonical purine NTP pyrophosphatase</fullName>
    </alternativeName>
    <alternativeName>
        <fullName evidence="10">Non-standard purine NTP pyrophosphatase</fullName>
    </alternativeName>
    <alternativeName>
        <fullName evidence="10">Nucleoside-triphosphate diphosphatase</fullName>
    </alternativeName>
    <alternativeName>
        <fullName evidence="10">Nucleoside-triphosphate pyrophosphatase</fullName>
        <shortName evidence="10">NTPase</shortName>
    </alternativeName>
</protein>
<dbReference type="SUPFAM" id="SSF52972">
    <property type="entry name" value="ITPase-like"/>
    <property type="match status" value="1"/>
</dbReference>
<dbReference type="GO" id="GO:0000166">
    <property type="term" value="F:nucleotide binding"/>
    <property type="evidence" value="ECO:0007669"/>
    <property type="project" value="UniProtKB-KW"/>
</dbReference>
<reference evidence="12 13" key="1">
    <citation type="submission" date="2018-12" db="EMBL/GenBank/DDBJ databases">
        <title>Genome sequence from the cellulolytic species, Caldicellulosiruptor changbaiensis.</title>
        <authorList>
            <person name="Blumer-Schuette S.E."/>
            <person name="Mendoza C."/>
        </authorList>
    </citation>
    <scope>NUCLEOTIDE SEQUENCE [LARGE SCALE GENOMIC DNA]</scope>
    <source>
        <strain evidence="12 13">CBS-Z</strain>
    </source>
</reference>
<dbReference type="CDD" id="cd00515">
    <property type="entry name" value="HAM1"/>
    <property type="match status" value="1"/>
</dbReference>